<sequence length="80" mass="8941">MVRARTKGCTVGRFGQWYERWNTTLIDKMGPSQIGAGRPEGIDDRTIDRGCPLCGKPLSQHQVIRPEGQVRSSTLVCPRD</sequence>
<reference evidence="1" key="1">
    <citation type="submission" date="2021-05" db="EMBL/GenBank/DDBJ databases">
        <title>Whole genome sequence of Curtobacterium flaccumfaciens pv. flaccumfaciens strain CFBP 3417.</title>
        <authorList>
            <person name="Osdaghi E."/>
            <person name="Taghouti G."/>
            <person name="Portier P."/>
            <person name="Fazliarab A."/>
            <person name="Taghavi S.M."/>
            <person name="Briand M."/>
            <person name="Le-Saux M."/>
            <person name="Jacques M.-A."/>
        </authorList>
    </citation>
    <scope>NUCLEOTIDE SEQUENCE</scope>
    <source>
        <strain evidence="1">CFBP 3417</strain>
    </source>
</reference>
<dbReference type="AlphaFoldDB" id="A0A9Q2W6U4"/>
<accession>A0A9Q2W6U4</accession>
<proteinExistence type="predicted"/>
<organism evidence="1 2">
    <name type="scientific">Curtobacterium flaccumfaciens pv. flaccumfaciens</name>
    <dbReference type="NCBI Taxonomy" id="138532"/>
    <lineage>
        <taxon>Bacteria</taxon>
        <taxon>Bacillati</taxon>
        <taxon>Actinomycetota</taxon>
        <taxon>Actinomycetes</taxon>
        <taxon>Micrococcales</taxon>
        <taxon>Microbacteriaceae</taxon>
        <taxon>Curtobacterium</taxon>
    </lineage>
</organism>
<dbReference type="EMBL" id="JAHEWX010000010">
    <property type="protein sequence ID" value="MBT1541998.1"/>
    <property type="molecule type" value="Genomic_DNA"/>
</dbReference>
<comment type="caution">
    <text evidence="1">The sequence shown here is derived from an EMBL/GenBank/DDBJ whole genome shotgun (WGS) entry which is preliminary data.</text>
</comment>
<dbReference type="Proteomes" id="UP000709437">
    <property type="component" value="Unassembled WGS sequence"/>
</dbReference>
<name>A0A9Q2W6U4_9MICO</name>
<gene>
    <name evidence="1" type="ORF">KK103_09510</name>
</gene>
<evidence type="ECO:0000313" key="1">
    <source>
        <dbReference type="EMBL" id="MBT1541998.1"/>
    </source>
</evidence>
<protein>
    <submittedName>
        <fullName evidence="1">Uncharacterized protein</fullName>
    </submittedName>
</protein>
<evidence type="ECO:0000313" key="2">
    <source>
        <dbReference type="Proteomes" id="UP000709437"/>
    </source>
</evidence>